<proteinExistence type="predicted"/>
<comment type="caution">
    <text evidence="1">The sequence shown here is derived from an EMBL/GenBank/DDBJ whole genome shotgun (WGS) entry which is preliminary data.</text>
</comment>
<reference evidence="1" key="1">
    <citation type="journal article" date="2014" name="Front. Microbiol.">
        <title>High frequency of phylogenetically diverse reductive dehalogenase-homologous genes in deep subseafloor sedimentary metagenomes.</title>
        <authorList>
            <person name="Kawai M."/>
            <person name="Futagami T."/>
            <person name="Toyoda A."/>
            <person name="Takaki Y."/>
            <person name="Nishi S."/>
            <person name="Hori S."/>
            <person name="Arai W."/>
            <person name="Tsubouchi T."/>
            <person name="Morono Y."/>
            <person name="Uchiyama I."/>
            <person name="Ito T."/>
            <person name="Fujiyama A."/>
            <person name="Inagaki F."/>
            <person name="Takami H."/>
        </authorList>
    </citation>
    <scope>NUCLEOTIDE SEQUENCE</scope>
    <source>
        <strain evidence="1">Expedition CK06-06</strain>
    </source>
</reference>
<dbReference type="EMBL" id="BARV01025334">
    <property type="protein sequence ID" value="GAI43282.1"/>
    <property type="molecule type" value="Genomic_DNA"/>
</dbReference>
<protein>
    <submittedName>
        <fullName evidence="1">Uncharacterized protein</fullName>
    </submittedName>
</protein>
<sequence>MEQFEKLGIFYPIARVRYPKIKIKIEYIDEGKRYRDLGVLKDGEEWSGDLKEEYAHFWFEKEYAKNWLEERLLWEPSSRPFQAWETFNDENGFRQIESFYSIFQCYTLYDLIRLTGMALRAEGWVSSYGKGDVGKVSSRISDWAKAVFPALQKNGIRGEAVVTIC</sequence>
<evidence type="ECO:0000313" key="1">
    <source>
        <dbReference type="EMBL" id="GAI43282.1"/>
    </source>
</evidence>
<organism evidence="1">
    <name type="scientific">marine sediment metagenome</name>
    <dbReference type="NCBI Taxonomy" id="412755"/>
    <lineage>
        <taxon>unclassified sequences</taxon>
        <taxon>metagenomes</taxon>
        <taxon>ecological metagenomes</taxon>
    </lineage>
</organism>
<accession>X1NGW4</accession>
<gene>
    <name evidence="1" type="ORF">S06H3_41162</name>
</gene>
<feature type="non-terminal residue" evidence="1">
    <location>
        <position position="165"/>
    </location>
</feature>
<dbReference type="AlphaFoldDB" id="X1NGW4"/>
<name>X1NGW4_9ZZZZ</name>